<keyword evidence="2" id="KW-0175">Coiled coil</keyword>
<dbReference type="EMBL" id="FSQW01000001">
    <property type="protein sequence ID" value="SIN65200.1"/>
    <property type="molecule type" value="Genomic_DNA"/>
</dbReference>
<dbReference type="Gene3D" id="2.40.30.170">
    <property type="match status" value="1"/>
</dbReference>
<feature type="region of interest" description="Disordered" evidence="3">
    <location>
        <begin position="365"/>
        <end position="384"/>
    </location>
</feature>
<dbReference type="NCBIfam" id="TIGR01730">
    <property type="entry name" value="RND_mfp"/>
    <property type="match status" value="1"/>
</dbReference>
<reference evidence="6" key="1">
    <citation type="submission" date="2016-11" db="EMBL/GenBank/DDBJ databases">
        <authorList>
            <person name="Varghese N."/>
            <person name="Submissions S."/>
        </authorList>
    </citation>
    <scope>NUCLEOTIDE SEQUENCE [LARGE SCALE GENOMIC DNA]</scope>
    <source>
        <strain evidence="6">DSM 22363</strain>
    </source>
</reference>
<dbReference type="Gene3D" id="1.10.287.470">
    <property type="entry name" value="Helix hairpin bin"/>
    <property type="match status" value="1"/>
</dbReference>
<dbReference type="AlphaFoldDB" id="A0A1N6D2Z0"/>
<comment type="similarity">
    <text evidence="1">Belongs to the membrane fusion protein (MFP) (TC 8.A.1) family.</text>
</comment>
<dbReference type="PANTHER" id="PTHR30469">
    <property type="entry name" value="MULTIDRUG RESISTANCE PROTEIN MDTA"/>
    <property type="match status" value="1"/>
</dbReference>
<dbReference type="STRING" id="1123272.SAMN02745824_1483"/>
<feature type="domain" description="CzcB-like barrel-sandwich hybrid" evidence="4">
    <location>
        <begin position="65"/>
        <end position="197"/>
    </location>
</feature>
<protein>
    <submittedName>
        <fullName evidence="5">RND family efflux transporter, MFP subunit</fullName>
    </submittedName>
</protein>
<evidence type="ECO:0000313" key="5">
    <source>
        <dbReference type="EMBL" id="SIN65200.1"/>
    </source>
</evidence>
<dbReference type="Proteomes" id="UP000185192">
    <property type="component" value="Unassembled WGS sequence"/>
</dbReference>
<feature type="coiled-coil region" evidence="2">
    <location>
        <begin position="106"/>
        <end position="156"/>
    </location>
</feature>
<dbReference type="SUPFAM" id="SSF111369">
    <property type="entry name" value="HlyD-like secretion proteins"/>
    <property type="match status" value="1"/>
</dbReference>
<name>A0A1N6D2Z0_9SPHN</name>
<evidence type="ECO:0000313" key="6">
    <source>
        <dbReference type="Proteomes" id="UP000185192"/>
    </source>
</evidence>
<sequence>MAGVALTFISLALWMYLDIGRAAEQDVKPATPVAVDIVQEQPEYLVSRTFAGRLRASNVADLGFELPGRISRVFVDAGDRVGRGTPLARIDTDELASQESELSAVLKEAEALLVQTSARYDRLEKLAPDFASVQQLDDARAARDSARARVDQASGALRRLGTNQRNSLLVAPFSGEIVSRSADTGAVVGAGQTVFRLNGGGSMEADVGIPTRFRDQIVLGSEYMITNGERESVAVAERVVDDVNPLTNTITVRFVLPESNGFVASETVRISLQETLLAKGMWVRNSALVESLRGLWAVYVVSPQSQSDNRGTEHVAGIVKRQDVEILHSEADRSFVRGALSSGSMVIRNSPFRFVPGQRVSVKQSTVFNHHQKRPAAGDGISSR</sequence>
<dbReference type="GO" id="GO:1990281">
    <property type="term" value="C:efflux pump complex"/>
    <property type="evidence" value="ECO:0007669"/>
    <property type="project" value="TreeGrafter"/>
</dbReference>
<accession>A0A1N6D2Z0</accession>
<evidence type="ECO:0000259" key="4">
    <source>
        <dbReference type="Pfam" id="PF25973"/>
    </source>
</evidence>
<dbReference type="Gene3D" id="2.40.420.20">
    <property type="match status" value="1"/>
</dbReference>
<dbReference type="PANTHER" id="PTHR30469:SF11">
    <property type="entry name" value="BLL4320 PROTEIN"/>
    <property type="match status" value="1"/>
</dbReference>
<dbReference type="InterPro" id="IPR058647">
    <property type="entry name" value="BSH_CzcB-like"/>
</dbReference>
<evidence type="ECO:0000256" key="3">
    <source>
        <dbReference type="SAM" id="MobiDB-lite"/>
    </source>
</evidence>
<organism evidence="5 6">
    <name type="scientific">Parasphingorhabdus marina DSM 22363</name>
    <dbReference type="NCBI Taxonomy" id="1123272"/>
    <lineage>
        <taxon>Bacteria</taxon>
        <taxon>Pseudomonadati</taxon>
        <taxon>Pseudomonadota</taxon>
        <taxon>Alphaproteobacteria</taxon>
        <taxon>Sphingomonadales</taxon>
        <taxon>Sphingomonadaceae</taxon>
        <taxon>Parasphingorhabdus</taxon>
    </lineage>
</organism>
<proteinExistence type="inferred from homology"/>
<evidence type="ECO:0000256" key="1">
    <source>
        <dbReference type="ARBA" id="ARBA00009477"/>
    </source>
</evidence>
<dbReference type="InterPro" id="IPR006143">
    <property type="entry name" value="RND_pump_MFP"/>
</dbReference>
<keyword evidence="6" id="KW-1185">Reference proteome</keyword>
<gene>
    <name evidence="5" type="ORF">SAMN02745824_1483</name>
</gene>
<dbReference type="Gene3D" id="2.40.50.100">
    <property type="match status" value="1"/>
</dbReference>
<dbReference type="Pfam" id="PF25973">
    <property type="entry name" value="BSH_CzcB"/>
    <property type="match status" value="1"/>
</dbReference>
<evidence type="ECO:0000256" key="2">
    <source>
        <dbReference type="SAM" id="Coils"/>
    </source>
</evidence>
<dbReference type="GO" id="GO:0015562">
    <property type="term" value="F:efflux transmembrane transporter activity"/>
    <property type="evidence" value="ECO:0007669"/>
    <property type="project" value="TreeGrafter"/>
</dbReference>